<sequence>MKEQIQQLVESLEKSGNNYNTLINTLDILLKIQYEKQINKSIQEFYDVTLRLVRETDCIKSQKKFLCYICILKFISKHMSFSLKELILEDCLINFYKIKCNIIKDQIHEIVFNVTCSNLSEFYIIMDIWRNFFTKINGDKNEFESLTELILYVCYHMQYRSELNHQLNEIIYKIIQNFSEIYESDSSIFLINSFVSKLEYSQNLFFPLFLDCNNFGEQTSRLIGNMMRFFESNINIKVFVFTLRIPNFIEHLVFNGFISHYREFTTSLIRGITSKDFEIRKSTRFILEKFETLLLENNLNTFDQIDKHKRLNNIKSFICILDCFENFSIHLLKTNWEKFEKLLYDLQNSRNEWWIDCLLEIGLNHENLNVRRFVAFNTINYVVRSDESLPSWIKRHTFFNIYLRYIVSVLNNKISLQIEELFLKFIYCILKVKSEWIGEYIDYIIYNIKAFTPIRVLIYPLRIGVNNLYLSDNSGSQTESNITKIKSYFCNAYSCNIKTNLRRDITQKYSFEDDKKFKESIIVPKELFKKVLDISIPIIKFVPILLRREVYSKWLEIILNYFICNEFSEEELITNFIFFLGIIPEYLFYTYEINKLIYNNIIKYKLVIDSSFDPESLIKISKRWFDVLHIGVGFGRLKKIFGSFSEINLIMKSHVIFVSSYYNYEEINHLNNEINNKILEILEKIKILFENIEENHSIDIDLLWLDIHLLSILKDNSYDFYLKKLWDWCILAISDIGRFLTKIKSNINSQISFAMILKCLIYLQNLGKKTSIQKIFDLVNNLLLINNGILSKMFMNNQNLIIWDRIRRVCFLYDIIDTHSLNNDNYCIIQSSLLTPGFPVSYSSKCNGIIKENRLIQLFPANYRDLLNLISQLKFQFINLIISKNNDKISSLVGNDVYSYFVNFKSSTDRFSYTKGSYLDWFTHITKILIYEIENSGCNSFYLWLLVEQLLSLVCTENNHQFEESFTCEFFNKIFLLIIKNCDELIDNGIYRNHLFRIFNSILTKKEYLILFEKYQLLEKVANHFYGNIKLNNGNIRLFIFPLLDFIKSYVESCNEEVFEEILKNSENIGLTQSKTFNNIFLFANILVELITFEEQGLIDGCKIRFQEFSKDNIGISEMINIYRRCKIYEDNSSFIRHVTIIYLSNMIENSIKNKKYLLIKFVSLTIILLTKKLEAAIPKSVENELFPTNTQVNKVDLNIPNNWLINETEISFKNAKKFPPLPNSNHHKLLINIWQSLCCLVNILNLSEDQFTNYLIGVYFKHLQYLYTPDVRQYIDMFGCNIVTFFPKKCIGHIIKGLSNNINNHTQVIYSYLCISSYLIHFLKDITPFPLKNGSEMEKISDVFILEGEIWIKLTSEFLDEYILFFNLFVSYSISNSSLLRNIVLFTLFDAYNNNYVFELVQKSFENNYYSDTEAIDSLANVLKNAFQIEDINTKADTIRNSIYYVNNKLNASKKIFLINLFILEDSKYIRTVLHNIFNNKDILKMLKYLSLAWTIWKPIKYCTVENIIPQDNIIEFSDQKESQNFFNCSSCLDFILSKLDGNIFIDEVSFEKELLAVQDKHETYILNSHLIFGDLRPSWSLYYLLKKIISEEMSGYYTQENNKEKEDSNAVEIQSSHNYQLKFEPLNYTNPISGEPRSKRQGHRSLDRTELIVIGSLVDKIPNIAGITRTCEIFRAKELLLSNKKVINDPIFKQISVTAEKWLPINELEPKKIKEYVHNKRIEGYKIFGLEQTSSSTNIKECIFPKKSVLILGKEKEGIPSDIVSIVDQCIEIPQYGIIRSLNVHVSASIFIYEYTTQFMEG</sequence>
<dbReference type="Proteomes" id="UP000186176">
    <property type="component" value="Unassembled WGS sequence"/>
</dbReference>
<comment type="caution">
    <text evidence="4">The sequence shown here is derived from an EMBL/GenBank/DDBJ whole genome shotgun (WGS) entry which is preliminary data.</text>
</comment>
<gene>
    <name evidence="4" type="ORF">cubi_00166</name>
</gene>
<dbReference type="GeneID" id="39976959"/>
<dbReference type="RefSeq" id="XP_028875759.1">
    <property type="nucleotide sequence ID" value="XM_029017180.1"/>
</dbReference>
<reference evidence="4 5" key="1">
    <citation type="submission" date="2016-10" db="EMBL/GenBank/DDBJ databases">
        <title>Reductive evolution of mitochondrial metabolism and differential evolution of invasion-related proteins in Cryptosporidium.</title>
        <authorList>
            <person name="Liu S."/>
            <person name="Roellig D.M."/>
            <person name="Guo Y."/>
            <person name="Li N."/>
            <person name="Frace M.A."/>
            <person name="Tang K."/>
            <person name="Zhang L."/>
            <person name="Feng Y."/>
            <person name="Xiao L."/>
        </authorList>
    </citation>
    <scope>NUCLEOTIDE SEQUENCE [LARGE SCALE GENOMIC DNA]</scope>
    <source>
        <strain evidence="4">39726</strain>
    </source>
</reference>
<dbReference type="InterPro" id="IPR029026">
    <property type="entry name" value="tRNA_m1G_MTases_N"/>
</dbReference>
<dbReference type="EMBL" id="LRBP01000009">
    <property type="protein sequence ID" value="OII74613.1"/>
    <property type="molecule type" value="Genomic_DNA"/>
</dbReference>
<keyword evidence="1 4" id="KW-0489">Methyltransferase</keyword>
<dbReference type="Pfam" id="PF00588">
    <property type="entry name" value="SpoU_methylase"/>
    <property type="match status" value="1"/>
</dbReference>
<dbReference type="InterPro" id="IPR001537">
    <property type="entry name" value="SpoU_MeTrfase"/>
</dbReference>
<dbReference type="InterPro" id="IPR045330">
    <property type="entry name" value="TRM3/TARBP1"/>
</dbReference>
<organism evidence="4 5">
    <name type="scientific">Cryptosporidium ubiquitum</name>
    <dbReference type="NCBI Taxonomy" id="857276"/>
    <lineage>
        <taxon>Eukaryota</taxon>
        <taxon>Sar</taxon>
        <taxon>Alveolata</taxon>
        <taxon>Apicomplexa</taxon>
        <taxon>Conoidasida</taxon>
        <taxon>Coccidia</taxon>
        <taxon>Eucoccidiorida</taxon>
        <taxon>Eimeriorina</taxon>
        <taxon>Cryptosporidiidae</taxon>
        <taxon>Cryptosporidium</taxon>
    </lineage>
</organism>
<dbReference type="PANTHER" id="PTHR12029:SF11">
    <property type="entry name" value="METHYLTRANSFERASE TARBP1-RELATED"/>
    <property type="match status" value="1"/>
</dbReference>
<protein>
    <submittedName>
        <fullName evidence="4">tRNA ribose methylase TRM3p</fullName>
    </submittedName>
</protein>
<dbReference type="InterPro" id="IPR029028">
    <property type="entry name" value="Alpha/beta_knot_MTases"/>
</dbReference>
<dbReference type="Gene3D" id="3.40.1280.10">
    <property type="match status" value="1"/>
</dbReference>
<dbReference type="GO" id="GO:0003723">
    <property type="term" value="F:RNA binding"/>
    <property type="evidence" value="ECO:0007669"/>
    <property type="project" value="InterPro"/>
</dbReference>
<dbReference type="CDD" id="cd18091">
    <property type="entry name" value="SpoU-like_TRM3-like"/>
    <property type="match status" value="1"/>
</dbReference>
<evidence type="ECO:0000313" key="4">
    <source>
        <dbReference type="EMBL" id="OII74613.1"/>
    </source>
</evidence>
<evidence type="ECO:0000313" key="5">
    <source>
        <dbReference type="Proteomes" id="UP000186176"/>
    </source>
</evidence>
<dbReference type="GO" id="GO:0016423">
    <property type="term" value="F:tRNA (guanine) methyltransferase activity"/>
    <property type="evidence" value="ECO:0007669"/>
    <property type="project" value="InterPro"/>
</dbReference>
<dbReference type="OrthoDB" id="241340at2759"/>
<dbReference type="SUPFAM" id="SSF75217">
    <property type="entry name" value="alpha/beta knot"/>
    <property type="match status" value="1"/>
</dbReference>
<dbReference type="InterPro" id="IPR044748">
    <property type="entry name" value="Trm3/TARBP1_C"/>
</dbReference>
<evidence type="ECO:0000256" key="1">
    <source>
        <dbReference type="ARBA" id="ARBA00022603"/>
    </source>
</evidence>
<name>A0A1J4MP14_9CRYT</name>
<dbReference type="PANTHER" id="PTHR12029">
    <property type="entry name" value="RNA METHYLTRANSFERASE"/>
    <property type="match status" value="1"/>
</dbReference>
<keyword evidence="5" id="KW-1185">Reference proteome</keyword>
<dbReference type="VEuPathDB" id="CryptoDB:cubi_00166"/>
<accession>A0A1J4MP14</accession>
<keyword evidence="2" id="KW-0808">Transferase</keyword>
<proteinExistence type="predicted"/>
<evidence type="ECO:0000259" key="3">
    <source>
        <dbReference type="Pfam" id="PF00588"/>
    </source>
</evidence>
<feature type="domain" description="tRNA/rRNA methyltransferase SpoU type" evidence="3">
    <location>
        <begin position="1653"/>
        <end position="1795"/>
    </location>
</feature>
<evidence type="ECO:0000256" key="2">
    <source>
        <dbReference type="ARBA" id="ARBA00022679"/>
    </source>
</evidence>
<dbReference type="GO" id="GO:0030488">
    <property type="term" value="P:tRNA methylation"/>
    <property type="evidence" value="ECO:0007669"/>
    <property type="project" value="InterPro"/>
</dbReference>